<dbReference type="InterPro" id="IPR000859">
    <property type="entry name" value="CUB_dom"/>
</dbReference>
<dbReference type="Pfam" id="PF00431">
    <property type="entry name" value="CUB"/>
    <property type="match status" value="1"/>
</dbReference>
<keyword evidence="2" id="KW-1015">Disulfide bond</keyword>
<sequence>MMETSILKLIAFCLVLGVSLAQDVTCGGALSGSSGTVQSPNYPDRYPHNANCVWTITTEPGTQVRLTFSSFLLENSNNCSYDSLMLRDGNSNEAAMLGEPLCGAFLPFPVTSTSNVMYIEFKSDDVIRASGFQALWSTV</sequence>
<reference evidence="6 7" key="1">
    <citation type="journal article" date="2021" name="Elife">
        <title>Chloroplast acquisition without the gene transfer in kleptoplastic sea slugs, Plakobranchus ocellatus.</title>
        <authorList>
            <person name="Maeda T."/>
            <person name="Takahashi S."/>
            <person name="Yoshida T."/>
            <person name="Shimamura S."/>
            <person name="Takaki Y."/>
            <person name="Nagai Y."/>
            <person name="Toyoda A."/>
            <person name="Suzuki Y."/>
            <person name="Arimoto A."/>
            <person name="Ishii H."/>
            <person name="Satoh N."/>
            <person name="Nishiyama T."/>
            <person name="Hasebe M."/>
            <person name="Maruyama T."/>
            <person name="Minagawa J."/>
            <person name="Obokata J."/>
            <person name="Shigenobu S."/>
        </authorList>
    </citation>
    <scope>NUCLEOTIDE SEQUENCE [LARGE SCALE GENOMIC DNA]</scope>
</reference>
<dbReference type="PANTHER" id="PTHR24251:SF30">
    <property type="entry name" value="MEMBRANE FRIZZLED-RELATED PROTEIN"/>
    <property type="match status" value="1"/>
</dbReference>
<dbReference type="InterPro" id="IPR035914">
    <property type="entry name" value="Sperma_CUB_dom_sf"/>
</dbReference>
<evidence type="ECO:0000313" key="7">
    <source>
        <dbReference type="Proteomes" id="UP000762676"/>
    </source>
</evidence>
<feature type="domain" description="CUB" evidence="5">
    <location>
        <begin position="26"/>
        <end position="139"/>
    </location>
</feature>
<dbReference type="PROSITE" id="PS01180">
    <property type="entry name" value="CUB"/>
    <property type="match status" value="1"/>
</dbReference>
<dbReference type="FunFam" id="2.60.120.290:FF:000013">
    <property type="entry name" value="Membrane frizzled-related protein"/>
    <property type="match status" value="1"/>
</dbReference>
<accession>A0AAV4FE32</accession>
<keyword evidence="4" id="KW-0732">Signal</keyword>
<name>A0AAV4FE32_9GAST</name>
<evidence type="ECO:0000256" key="2">
    <source>
        <dbReference type="ARBA" id="ARBA00023157"/>
    </source>
</evidence>
<dbReference type="PANTHER" id="PTHR24251">
    <property type="entry name" value="OVOCHYMASE-RELATED"/>
    <property type="match status" value="1"/>
</dbReference>
<dbReference type="EMBL" id="BMAT01007787">
    <property type="protein sequence ID" value="GFR71311.1"/>
    <property type="molecule type" value="Genomic_DNA"/>
</dbReference>
<evidence type="ECO:0000259" key="5">
    <source>
        <dbReference type="PROSITE" id="PS01180"/>
    </source>
</evidence>
<evidence type="ECO:0000256" key="3">
    <source>
        <dbReference type="PROSITE-ProRule" id="PRU00059"/>
    </source>
</evidence>
<dbReference type="Gene3D" id="2.60.120.290">
    <property type="entry name" value="Spermadhesin, CUB domain"/>
    <property type="match status" value="1"/>
</dbReference>
<comment type="caution">
    <text evidence="3">Lacks conserved residue(s) required for the propagation of feature annotation.</text>
</comment>
<protein>
    <submittedName>
        <fullName evidence="6">Tolloid-like protein 1</fullName>
    </submittedName>
</protein>
<feature type="signal peptide" evidence="4">
    <location>
        <begin position="1"/>
        <end position="21"/>
    </location>
</feature>
<feature type="chain" id="PRO_5043763913" evidence="4">
    <location>
        <begin position="22"/>
        <end position="139"/>
    </location>
</feature>
<evidence type="ECO:0000256" key="4">
    <source>
        <dbReference type="SAM" id="SignalP"/>
    </source>
</evidence>
<gene>
    <name evidence="6" type="ORF">ElyMa_003809300</name>
</gene>
<proteinExistence type="predicted"/>
<dbReference type="Proteomes" id="UP000762676">
    <property type="component" value="Unassembled WGS sequence"/>
</dbReference>
<evidence type="ECO:0000313" key="6">
    <source>
        <dbReference type="EMBL" id="GFR71311.1"/>
    </source>
</evidence>
<evidence type="ECO:0000256" key="1">
    <source>
        <dbReference type="ARBA" id="ARBA00022737"/>
    </source>
</evidence>
<comment type="caution">
    <text evidence="6">The sequence shown here is derived from an EMBL/GenBank/DDBJ whole genome shotgun (WGS) entry which is preliminary data.</text>
</comment>
<dbReference type="SMART" id="SM00042">
    <property type="entry name" value="CUB"/>
    <property type="match status" value="1"/>
</dbReference>
<keyword evidence="7" id="KW-1185">Reference proteome</keyword>
<keyword evidence="1" id="KW-0677">Repeat</keyword>
<dbReference type="CDD" id="cd00041">
    <property type="entry name" value="CUB"/>
    <property type="match status" value="1"/>
</dbReference>
<dbReference type="AlphaFoldDB" id="A0AAV4FE32"/>
<organism evidence="6 7">
    <name type="scientific">Elysia marginata</name>
    <dbReference type="NCBI Taxonomy" id="1093978"/>
    <lineage>
        <taxon>Eukaryota</taxon>
        <taxon>Metazoa</taxon>
        <taxon>Spiralia</taxon>
        <taxon>Lophotrochozoa</taxon>
        <taxon>Mollusca</taxon>
        <taxon>Gastropoda</taxon>
        <taxon>Heterobranchia</taxon>
        <taxon>Euthyneura</taxon>
        <taxon>Panpulmonata</taxon>
        <taxon>Sacoglossa</taxon>
        <taxon>Placobranchoidea</taxon>
        <taxon>Plakobranchidae</taxon>
        <taxon>Elysia</taxon>
    </lineage>
</organism>
<dbReference type="SUPFAM" id="SSF49854">
    <property type="entry name" value="Spermadhesin, CUB domain"/>
    <property type="match status" value="1"/>
</dbReference>